<dbReference type="EMBL" id="WHUW01000071">
    <property type="protein sequence ID" value="KAF8428842.1"/>
    <property type="molecule type" value="Genomic_DNA"/>
</dbReference>
<evidence type="ECO:0000313" key="2">
    <source>
        <dbReference type="Proteomes" id="UP001194468"/>
    </source>
</evidence>
<organism evidence="1 2">
    <name type="scientific">Boletus edulis BED1</name>
    <dbReference type="NCBI Taxonomy" id="1328754"/>
    <lineage>
        <taxon>Eukaryota</taxon>
        <taxon>Fungi</taxon>
        <taxon>Dikarya</taxon>
        <taxon>Basidiomycota</taxon>
        <taxon>Agaricomycotina</taxon>
        <taxon>Agaricomycetes</taxon>
        <taxon>Agaricomycetidae</taxon>
        <taxon>Boletales</taxon>
        <taxon>Boletineae</taxon>
        <taxon>Boletaceae</taxon>
        <taxon>Boletoideae</taxon>
        <taxon>Boletus</taxon>
    </lineage>
</organism>
<sequence>MRFVSCGRVLFLPRLSSVPFASVYGTAGRGGAPANRELHTSNYRTEHATIAKCVGIMSIHRSPLKPPAQISHPTASLARQSVTIISSPSEFGPQLV</sequence>
<name>A0AAD4BG13_BOLED</name>
<gene>
    <name evidence="1" type="ORF">L210DRAFT_3563882</name>
</gene>
<reference evidence="1" key="1">
    <citation type="submission" date="2019-10" db="EMBL/GenBank/DDBJ databases">
        <authorList>
            <consortium name="DOE Joint Genome Institute"/>
            <person name="Kuo A."/>
            <person name="Miyauchi S."/>
            <person name="Kiss E."/>
            <person name="Drula E."/>
            <person name="Kohler A."/>
            <person name="Sanchez-Garcia M."/>
            <person name="Andreopoulos B."/>
            <person name="Barry K.W."/>
            <person name="Bonito G."/>
            <person name="Buee M."/>
            <person name="Carver A."/>
            <person name="Chen C."/>
            <person name="Cichocki N."/>
            <person name="Clum A."/>
            <person name="Culley D."/>
            <person name="Crous P.W."/>
            <person name="Fauchery L."/>
            <person name="Girlanda M."/>
            <person name="Hayes R."/>
            <person name="Keri Z."/>
            <person name="LaButti K."/>
            <person name="Lipzen A."/>
            <person name="Lombard V."/>
            <person name="Magnuson J."/>
            <person name="Maillard F."/>
            <person name="Morin E."/>
            <person name="Murat C."/>
            <person name="Nolan M."/>
            <person name="Ohm R."/>
            <person name="Pangilinan J."/>
            <person name="Pereira M."/>
            <person name="Perotto S."/>
            <person name="Peter M."/>
            <person name="Riley R."/>
            <person name="Sitrit Y."/>
            <person name="Stielow B."/>
            <person name="Szollosi G."/>
            <person name="Zifcakova L."/>
            <person name="Stursova M."/>
            <person name="Spatafora J.W."/>
            <person name="Tedersoo L."/>
            <person name="Vaario L.-M."/>
            <person name="Yamada A."/>
            <person name="Yan M."/>
            <person name="Wang P."/>
            <person name="Xu J."/>
            <person name="Bruns T."/>
            <person name="Baldrian P."/>
            <person name="Vilgalys R."/>
            <person name="Henrissat B."/>
            <person name="Grigoriev I.V."/>
            <person name="Hibbett D."/>
            <person name="Nagy L.G."/>
            <person name="Martin F.M."/>
        </authorList>
    </citation>
    <scope>NUCLEOTIDE SEQUENCE</scope>
    <source>
        <strain evidence="1">BED1</strain>
    </source>
</reference>
<proteinExistence type="predicted"/>
<evidence type="ECO:0000313" key="1">
    <source>
        <dbReference type="EMBL" id="KAF8428842.1"/>
    </source>
</evidence>
<keyword evidence="2" id="KW-1185">Reference proteome</keyword>
<accession>A0AAD4BG13</accession>
<dbReference type="AlphaFoldDB" id="A0AAD4BG13"/>
<reference evidence="1" key="2">
    <citation type="journal article" date="2020" name="Nat. Commun.">
        <title>Large-scale genome sequencing of mycorrhizal fungi provides insights into the early evolution of symbiotic traits.</title>
        <authorList>
            <person name="Miyauchi S."/>
            <person name="Kiss E."/>
            <person name="Kuo A."/>
            <person name="Drula E."/>
            <person name="Kohler A."/>
            <person name="Sanchez-Garcia M."/>
            <person name="Morin E."/>
            <person name="Andreopoulos B."/>
            <person name="Barry K.W."/>
            <person name="Bonito G."/>
            <person name="Buee M."/>
            <person name="Carver A."/>
            <person name="Chen C."/>
            <person name="Cichocki N."/>
            <person name="Clum A."/>
            <person name="Culley D."/>
            <person name="Crous P.W."/>
            <person name="Fauchery L."/>
            <person name="Girlanda M."/>
            <person name="Hayes R.D."/>
            <person name="Keri Z."/>
            <person name="LaButti K."/>
            <person name="Lipzen A."/>
            <person name="Lombard V."/>
            <person name="Magnuson J."/>
            <person name="Maillard F."/>
            <person name="Murat C."/>
            <person name="Nolan M."/>
            <person name="Ohm R.A."/>
            <person name="Pangilinan J."/>
            <person name="Pereira M.F."/>
            <person name="Perotto S."/>
            <person name="Peter M."/>
            <person name="Pfister S."/>
            <person name="Riley R."/>
            <person name="Sitrit Y."/>
            <person name="Stielow J.B."/>
            <person name="Szollosi G."/>
            <person name="Zifcakova L."/>
            <person name="Stursova M."/>
            <person name="Spatafora J.W."/>
            <person name="Tedersoo L."/>
            <person name="Vaario L.M."/>
            <person name="Yamada A."/>
            <person name="Yan M."/>
            <person name="Wang P."/>
            <person name="Xu J."/>
            <person name="Bruns T."/>
            <person name="Baldrian P."/>
            <person name="Vilgalys R."/>
            <person name="Dunand C."/>
            <person name="Henrissat B."/>
            <person name="Grigoriev I.V."/>
            <person name="Hibbett D."/>
            <person name="Nagy L.G."/>
            <person name="Martin F.M."/>
        </authorList>
    </citation>
    <scope>NUCLEOTIDE SEQUENCE</scope>
    <source>
        <strain evidence="1">BED1</strain>
    </source>
</reference>
<comment type="caution">
    <text evidence="1">The sequence shown here is derived from an EMBL/GenBank/DDBJ whole genome shotgun (WGS) entry which is preliminary data.</text>
</comment>
<protein>
    <submittedName>
        <fullName evidence="1">Uncharacterized protein</fullName>
    </submittedName>
</protein>
<dbReference type="Proteomes" id="UP001194468">
    <property type="component" value="Unassembled WGS sequence"/>
</dbReference>